<name>A0ABT6FD00_9BACT</name>
<organism evidence="9 10">
    <name type="scientific">Paludisphaera mucosa</name>
    <dbReference type="NCBI Taxonomy" id="3030827"/>
    <lineage>
        <taxon>Bacteria</taxon>
        <taxon>Pseudomonadati</taxon>
        <taxon>Planctomycetota</taxon>
        <taxon>Planctomycetia</taxon>
        <taxon>Isosphaerales</taxon>
        <taxon>Isosphaeraceae</taxon>
        <taxon>Paludisphaera</taxon>
    </lineage>
</organism>
<evidence type="ECO:0000256" key="4">
    <source>
        <dbReference type="ARBA" id="ARBA00023136"/>
    </source>
</evidence>
<dbReference type="Pfam" id="PF08479">
    <property type="entry name" value="POTRA_2"/>
    <property type="match status" value="1"/>
</dbReference>
<dbReference type="Pfam" id="PF01103">
    <property type="entry name" value="Omp85"/>
    <property type="match status" value="1"/>
</dbReference>
<dbReference type="InterPro" id="IPR039910">
    <property type="entry name" value="D15-like"/>
</dbReference>
<dbReference type="InterPro" id="IPR000184">
    <property type="entry name" value="Bac_surfAg_D15"/>
</dbReference>
<keyword evidence="4" id="KW-0472">Membrane</keyword>
<comment type="caution">
    <text evidence="9">The sequence shown here is derived from an EMBL/GenBank/DDBJ whole genome shotgun (WGS) entry which is preliminary data.</text>
</comment>
<evidence type="ECO:0000256" key="2">
    <source>
        <dbReference type="ARBA" id="ARBA00022692"/>
    </source>
</evidence>
<reference evidence="9 10" key="1">
    <citation type="submission" date="2023-03" db="EMBL/GenBank/DDBJ databases">
        <title>Paludisphaera mucosa sp. nov. a novel planctomycete from northern fen.</title>
        <authorList>
            <person name="Ivanova A."/>
        </authorList>
    </citation>
    <scope>NUCLEOTIDE SEQUENCE [LARGE SCALE GENOMIC DNA]</scope>
    <source>
        <strain evidence="9 10">Pla2</strain>
    </source>
</reference>
<dbReference type="PANTHER" id="PTHR12815">
    <property type="entry name" value="SORTING AND ASSEMBLY MACHINERY SAMM50 PROTEIN FAMILY MEMBER"/>
    <property type="match status" value="1"/>
</dbReference>
<dbReference type="InterPro" id="IPR013686">
    <property type="entry name" value="Polypept-transport_assoc_ShlB"/>
</dbReference>
<dbReference type="PANTHER" id="PTHR12815:SF47">
    <property type="entry name" value="TRANSLOCATION AND ASSEMBLY MODULE SUBUNIT TAMA"/>
    <property type="match status" value="1"/>
</dbReference>
<dbReference type="InterPro" id="IPR034746">
    <property type="entry name" value="POTRA"/>
</dbReference>
<dbReference type="Gene3D" id="2.40.160.50">
    <property type="entry name" value="membrane protein fhac: a member of the omp85/tpsb transporter family"/>
    <property type="match status" value="1"/>
</dbReference>
<gene>
    <name evidence="9" type="ORF">PZE19_16440</name>
</gene>
<evidence type="ECO:0000256" key="3">
    <source>
        <dbReference type="ARBA" id="ARBA00022729"/>
    </source>
</evidence>
<keyword evidence="5" id="KW-0998">Cell outer membrane</keyword>
<feature type="domain" description="POTRA" evidence="8">
    <location>
        <begin position="127"/>
        <end position="203"/>
    </location>
</feature>
<dbReference type="RefSeq" id="WP_277861724.1">
    <property type="nucleotide sequence ID" value="NZ_JARRAG010000002.1"/>
</dbReference>
<proteinExistence type="predicted"/>
<dbReference type="Proteomes" id="UP001216907">
    <property type="component" value="Unassembled WGS sequence"/>
</dbReference>
<keyword evidence="2" id="KW-0812">Transmembrane</keyword>
<dbReference type="InterPro" id="IPR010827">
    <property type="entry name" value="BamA/TamA_POTRA"/>
</dbReference>
<evidence type="ECO:0000256" key="5">
    <source>
        <dbReference type="ARBA" id="ARBA00023237"/>
    </source>
</evidence>
<evidence type="ECO:0000313" key="10">
    <source>
        <dbReference type="Proteomes" id="UP001216907"/>
    </source>
</evidence>
<keyword evidence="3 7" id="KW-0732">Signal</keyword>
<keyword evidence="10" id="KW-1185">Reference proteome</keyword>
<evidence type="ECO:0000256" key="1">
    <source>
        <dbReference type="ARBA" id="ARBA00004370"/>
    </source>
</evidence>
<feature type="domain" description="POTRA" evidence="8">
    <location>
        <begin position="293"/>
        <end position="371"/>
    </location>
</feature>
<accession>A0ABT6FD00</accession>
<dbReference type="EMBL" id="JARRAG010000002">
    <property type="protein sequence ID" value="MDG3005381.1"/>
    <property type="molecule type" value="Genomic_DNA"/>
</dbReference>
<feature type="chain" id="PRO_5046469283" evidence="7">
    <location>
        <begin position="47"/>
        <end position="970"/>
    </location>
</feature>
<comment type="subcellular location">
    <subcellularLocation>
        <location evidence="1">Membrane</location>
    </subcellularLocation>
</comment>
<dbReference type="Gene3D" id="3.10.20.310">
    <property type="entry name" value="membrane protein fhac"/>
    <property type="match status" value="5"/>
</dbReference>
<evidence type="ECO:0000313" key="9">
    <source>
        <dbReference type="EMBL" id="MDG3005381.1"/>
    </source>
</evidence>
<feature type="region of interest" description="Disordered" evidence="6">
    <location>
        <begin position="560"/>
        <end position="588"/>
    </location>
</feature>
<evidence type="ECO:0000259" key="8">
    <source>
        <dbReference type="PROSITE" id="PS51779"/>
    </source>
</evidence>
<protein>
    <submittedName>
        <fullName evidence="9">POTRA domain-containing protein</fullName>
    </submittedName>
</protein>
<dbReference type="PROSITE" id="PS51779">
    <property type="entry name" value="POTRA"/>
    <property type="match status" value="2"/>
</dbReference>
<evidence type="ECO:0000256" key="6">
    <source>
        <dbReference type="SAM" id="MobiDB-lite"/>
    </source>
</evidence>
<dbReference type="Pfam" id="PF07244">
    <property type="entry name" value="POTRA"/>
    <property type="match status" value="4"/>
</dbReference>
<feature type="signal peptide" evidence="7">
    <location>
        <begin position="1"/>
        <end position="46"/>
    </location>
</feature>
<sequence length="970" mass="106188">MERNLIEADVIHTRPPRRAPARFIAPATVWALATSALLAAAPAASAQAPPKGTVVEIRIEGNSSITAEKIRGKLLSKVNAPYDHQKVDADLKSLIATKWFSDVEPFYEETPPGSGKIVLIFRVREMRVLRSVEFRGRRKISQKEIEENTGLKVGNRADPTHIFSAVRQIQNLYIEKGYELAQVTLIEGGEPGDTQVVIQIFEGPKFQLASIDFKGNVFATDAQLWTKISSRRPIVASLGGKYHREMLDEDARKLIEYYQSQGFFEVRVTPVTRAGDGLGDVNLTFVVSEGIRYHVRNLLFEGNKQIKEEQLRDGLMLHSGKPFLDAVRDSDRQAMLKRYYELGCIKTQILAEPRFTNEPGVVDLAYKIDESMPFTLGEIILRGNTRTRNDVILREFWQAGLLPGEVLDQNRLATAQKRLQALGYFNTNPEMGKQIEVKIVNERPFDKPYGERMMPLLSEMAGARMQGDDATPTRAAKDVDGAADAAPATIPLSANAPPATASTAMKVRMQDGGYSVVPAPEGGAAAEAEDGPSMLRPFGSGSGGFFSPPANTVPPIAVPAPPGAPGLGAPGDAPATPGRSQPPVGTGEPAGTFPSIPGLNMTDVGPDRNDPFPNRSYADIVTTLEEAPTGRLMVGVAASSFQGLFGNVTVYEKNFDIFNVPRSFNDIFNGTAFRGGGQEFRLDLQPGTLINRFQMSLREPYLFGMPIGGAAAGYLFNRLYPDWSEARGGGRFSLGRQFGTSTYADVAVRAEDVNFYGYRNPAPAQYLAASGHSTLVSVRPSLRFDNRNSPFMATKGQYAEFSYEQGWGTYTWSKFDAEGRMHYTTGSRPDGSGKRFITLRGHFGIATQSLPVYERFFAGNFGSLRGFQYRTVSPKALGVPVGGVMMALGSLEYQFPWTASDTVHQVVFTDFGTVENDYSFSKLRVSVGTGLRLMIPAMGPIPLGFDIAFPVMYAEGDALRYFNFSMSASY</sequence>
<evidence type="ECO:0000256" key="7">
    <source>
        <dbReference type="SAM" id="SignalP"/>
    </source>
</evidence>